<feature type="transmembrane region" description="Helical" evidence="7">
    <location>
        <begin position="334"/>
        <end position="351"/>
    </location>
</feature>
<keyword evidence="10" id="KW-1185">Reference proteome</keyword>
<evidence type="ECO:0000256" key="7">
    <source>
        <dbReference type="SAM" id="Phobius"/>
    </source>
</evidence>
<name>A0A0C3CM77_PILCF</name>
<dbReference type="Proteomes" id="UP000054166">
    <property type="component" value="Unassembled WGS sequence"/>
</dbReference>
<dbReference type="GO" id="GO:0022857">
    <property type="term" value="F:transmembrane transporter activity"/>
    <property type="evidence" value="ECO:0007669"/>
    <property type="project" value="InterPro"/>
</dbReference>
<feature type="transmembrane region" description="Helical" evidence="7">
    <location>
        <begin position="299"/>
        <end position="322"/>
    </location>
</feature>
<dbReference type="Gene3D" id="1.20.1250.20">
    <property type="entry name" value="MFS general substrate transporter like domains"/>
    <property type="match status" value="2"/>
</dbReference>
<dbReference type="InterPro" id="IPR036259">
    <property type="entry name" value="MFS_trans_sf"/>
</dbReference>
<dbReference type="EMBL" id="KN832972">
    <property type="protein sequence ID" value="KIM90777.1"/>
    <property type="molecule type" value="Genomic_DNA"/>
</dbReference>
<keyword evidence="3 7" id="KW-0812">Transmembrane</keyword>
<dbReference type="FunFam" id="1.20.1250.20:FF:000068">
    <property type="entry name" value="MFS general substrate transporter"/>
    <property type="match status" value="1"/>
</dbReference>
<protein>
    <recommendedName>
        <fullName evidence="8">Major facilitator superfamily (MFS) profile domain-containing protein</fullName>
    </recommendedName>
</protein>
<evidence type="ECO:0000256" key="1">
    <source>
        <dbReference type="ARBA" id="ARBA00004141"/>
    </source>
</evidence>
<feature type="transmembrane region" description="Helical" evidence="7">
    <location>
        <begin position="418"/>
        <end position="439"/>
    </location>
</feature>
<feature type="transmembrane region" description="Helical" evidence="7">
    <location>
        <begin position="149"/>
        <end position="171"/>
    </location>
</feature>
<feature type="domain" description="Major facilitator superfamily (MFS) profile" evidence="8">
    <location>
        <begin position="23"/>
        <end position="476"/>
    </location>
</feature>
<evidence type="ECO:0000256" key="3">
    <source>
        <dbReference type="ARBA" id="ARBA00022692"/>
    </source>
</evidence>
<dbReference type="InterPro" id="IPR020846">
    <property type="entry name" value="MFS_dom"/>
</dbReference>
<evidence type="ECO:0000313" key="10">
    <source>
        <dbReference type="Proteomes" id="UP000054166"/>
    </source>
</evidence>
<sequence length="514" mass="56189">MEVNSAENHALTKKVLWKLDCHILPPLALLWLANFIDRSNVGNAGIAGLETDLHLTGHQFNTALAVFFVSYLAIELPSNWVLKKMQANRWIPLLVFCWGVVTTLSGLIQSFGGLVAVRFILGMCEGGLLPGIVLYLSTIYKRHELQFRIGIFYASSSLSGAFGGLLATAIIKMEGVGGLAGWRWIFILEGIATILSSIIAALVLPAGIISAKFLTEEERAFALRRFRAADTVSTSAPLSEGAESITAPASDTEKEGENTEVREHAHIAKAPSIHQEDEEFEWREIVRGLTDLQTWLTGFAYFGLLVSLYSFSLFLPTIISGLGFKGPSAQLHTVPPYVAAVLLTIVVAYYSDRFKVRGPFILLFLPITIAGYILAIAATTNTARYAAVFLIAAGLYPSIPAVLSILPNNSSGHYKKATTTALQLAIANSGGLVATFAYTPDQIPRYIRGHSIVLAFVCLSWVLIAANVMYCASENKARRNGHRQANLVRYQELWDSGKTRAPIGDRHPDFRFTL</sequence>
<dbReference type="AlphaFoldDB" id="A0A0C3CM77"/>
<feature type="transmembrane region" description="Helical" evidence="7">
    <location>
        <begin position="60"/>
        <end position="78"/>
    </location>
</feature>
<dbReference type="PROSITE" id="PS50850">
    <property type="entry name" value="MFS"/>
    <property type="match status" value="1"/>
</dbReference>
<dbReference type="STRING" id="765440.A0A0C3CM77"/>
<evidence type="ECO:0000256" key="5">
    <source>
        <dbReference type="ARBA" id="ARBA00023136"/>
    </source>
</evidence>
<feature type="transmembrane region" description="Helical" evidence="7">
    <location>
        <begin position="90"/>
        <end position="109"/>
    </location>
</feature>
<keyword evidence="2" id="KW-0813">Transport</keyword>
<evidence type="ECO:0000313" key="9">
    <source>
        <dbReference type="EMBL" id="KIM90777.1"/>
    </source>
</evidence>
<evidence type="ECO:0000256" key="2">
    <source>
        <dbReference type="ARBA" id="ARBA00022448"/>
    </source>
</evidence>
<feature type="region of interest" description="Disordered" evidence="6">
    <location>
        <begin position="237"/>
        <end position="258"/>
    </location>
</feature>
<dbReference type="PANTHER" id="PTHR43791:SF67">
    <property type="entry name" value="TRANSPORTER, PUTATIVE (AFU_ORTHOLOGUE AFUA_3G04010)-RELATED"/>
    <property type="match status" value="1"/>
</dbReference>
<accession>A0A0C3CM77</accession>
<feature type="transmembrane region" description="Helical" evidence="7">
    <location>
        <begin position="451"/>
        <end position="473"/>
    </location>
</feature>
<keyword evidence="4 7" id="KW-1133">Transmembrane helix</keyword>
<organism evidence="9 10">
    <name type="scientific">Piloderma croceum (strain F 1598)</name>
    <dbReference type="NCBI Taxonomy" id="765440"/>
    <lineage>
        <taxon>Eukaryota</taxon>
        <taxon>Fungi</taxon>
        <taxon>Dikarya</taxon>
        <taxon>Basidiomycota</taxon>
        <taxon>Agaricomycotina</taxon>
        <taxon>Agaricomycetes</taxon>
        <taxon>Agaricomycetidae</taxon>
        <taxon>Atheliales</taxon>
        <taxon>Atheliaceae</taxon>
        <taxon>Piloderma</taxon>
    </lineage>
</organism>
<feature type="transmembrane region" description="Helical" evidence="7">
    <location>
        <begin position="191"/>
        <end position="215"/>
    </location>
</feature>
<dbReference type="FunFam" id="1.20.1250.20:FF:000034">
    <property type="entry name" value="MFS general substrate transporter"/>
    <property type="match status" value="1"/>
</dbReference>
<dbReference type="OrthoDB" id="9971669at2759"/>
<gene>
    <name evidence="9" type="ORF">PILCRDRAFT_1037</name>
</gene>
<dbReference type="FunCoup" id="A0A0C3CM77">
    <property type="interactions" value="78"/>
</dbReference>
<dbReference type="GO" id="GO:0016020">
    <property type="term" value="C:membrane"/>
    <property type="evidence" value="ECO:0007669"/>
    <property type="project" value="UniProtKB-SubCell"/>
</dbReference>
<evidence type="ECO:0000256" key="6">
    <source>
        <dbReference type="SAM" id="MobiDB-lite"/>
    </source>
</evidence>
<dbReference type="Pfam" id="PF07690">
    <property type="entry name" value="MFS_1"/>
    <property type="match status" value="1"/>
</dbReference>
<dbReference type="InterPro" id="IPR011701">
    <property type="entry name" value="MFS"/>
</dbReference>
<feature type="transmembrane region" description="Helical" evidence="7">
    <location>
        <begin position="115"/>
        <end position="137"/>
    </location>
</feature>
<evidence type="ECO:0000259" key="8">
    <source>
        <dbReference type="PROSITE" id="PS50850"/>
    </source>
</evidence>
<feature type="transmembrane region" description="Helical" evidence="7">
    <location>
        <begin position="385"/>
        <end position="406"/>
    </location>
</feature>
<feature type="transmembrane region" description="Helical" evidence="7">
    <location>
        <begin position="360"/>
        <end position="379"/>
    </location>
</feature>
<dbReference type="InParanoid" id="A0A0C3CM77"/>
<evidence type="ECO:0000256" key="4">
    <source>
        <dbReference type="ARBA" id="ARBA00022989"/>
    </source>
</evidence>
<comment type="subcellular location">
    <subcellularLocation>
        <location evidence="1">Membrane</location>
        <topology evidence="1">Multi-pass membrane protein</topology>
    </subcellularLocation>
</comment>
<proteinExistence type="predicted"/>
<dbReference type="SUPFAM" id="SSF103473">
    <property type="entry name" value="MFS general substrate transporter"/>
    <property type="match status" value="1"/>
</dbReference>
<reference evidence="10" key="2">
    <citation type="submission" date="2015-01" db="EMBL/GenBank/DDBJ databases">
        <title>Evolutionary Origins and Diversification of the Mycorrhizal Mutualists.</title>
        <authorList>
            <consortium name="DOE Joint Genome Institute"/>
            <consortium name="Mycorrhizal Genomics Consortium"/>
            <person name="Kohler A."/>
            <person name="Kuo A."/>
            <person name="Nagy L.G."/>
            <person name="Floudas D."/>
            <person name="Copeland A."/>
            <person name="Barry K.W."/>
            <person name="Cichocki N."/>
            <person name="Veneault-Fourrey C."/>
            <person name="LaButti K."/>
            <person name="Lindquist E.A."/>
            <person name="Lipzen A."/>
            <person name="Lundell T."/>
            <person name="Morin E."/>
            <person name="Murat C."/>
            <person name="Riley R."/>
            <person name="Ohm R."/>
            <person name="Sun H."/>
            <person name="Tunlid A."/>
            <person name="Henrissat B."/>
            <person name="Grigoriev I.V."/>
            <person name="Hibbett D.S."/>
            <person name="Martin F."/>
        </authorList>
    </citation>
    <scope>NUCLEOTIDE SEQUENCE [LARGE SCALE GENOMIC DNA]</scope>
    <source>
        <strain evidence="10">F 1598</strain>
    </source>
</reference>
<dbReference type="PANTHER" id="PTHR43791">
    <property type="entry name" value="PERMEASE-RELATED"/>
    <property type="match status" value="1"/>
</dbReference>
<dbReference type="HOGENOM" id="CLU_001265_0_1_1"/>
<reference evidence="9 10" key="1">
    <citation type="submission" date="2014-04" db="EMBL/GenBank/DDBJ databases">
        <authorList>
            <consortium name="DOE Joint Genome Institute"/>
            <person name="Kuo A."/>
            <person name="Tarkka M."/>
            <person name="Buscot F."/>
            <person name="Kohler A."/>
            <person name="Nagy L.G."/>
            <person name="Floudas D."/>
            <person name="Copeland A."/>
            <person name="Barry K.W."/>
            <person name="Cichocki N."/>
            <person name="Veneault-Fourrey C."/>
            <person name="LaButti K."/>
            <person name="Lindquist E.A."/>
            <person name="Lipzen A."/>
            <person name="Lundell T."/>
            <person name="Morin E."/>
            <person name="Murat C."/>
            <person name="Sun H."/>
            <person name="Tunlid A."/>
            <person name="Henrissat B."/>
            <person name="Grigoriev I.V."/>
            <person name="Hibbett D.S."/>
            <person name="Martin F."/>
            <person name="Nordberg H.P."/>
            <person name="Cantor M.N."/>
            <person name="Hua S.X."/>
        </authorList>
    </citation>
    <scope>NUCLEOTIDE SEQUENCE [LARGE SCALE GENOMIC DNA]</scope>
    <source>
        <strain evidence="9 10">F 1598</strain>
    </source>
</reference>
<keyword evidence="5 7" id="KW-0472">Membrane</keyword>